<dbReference type="GO" id="GO:0016740">
    <property type="term" value="F:transferase activity"/>
    <property type="evidence" value="ECO:0007669"/>
    <property type="project" value="UniProtKB-KW"/>
</dbReference>
<keyword evidence="2" id="KW-0808">Transferase</keyword>
<evidence type="ECO:0000313" key="3">
    <source>
        <dbReference type="Proteomes" id="UP000248806"/>
    </source>
</evidence>
<proteinExistence type="predicted"/>
<keyword evidence="3" id="KW-1185">Reference proteome</keyword>
<sequence length="336" mass="38449">MEETWGRLHAFVRLEPETLQELLQPVFPGKRPASIELLTEGHCNTNYKITFPDSTEAVVLRIYMRDQGACRKNLNLFRLLYPHVPIPEVLYADPDMQRFDKPYAVLRWIEGPLLSKIQKHGTEAELAICAYAVGQTLAQIGSYRFPEAGILGPELTVIEPFQRPDTFLTLLEEIWTDSPAVERLGSRETTWLLNFVQRNSYLLVSGSDAIPRLTHGDYKGINILVRPQNGSWQTAAVLDWEFAFADTPLFDIGNMLRYAHRLPHSFEQAFIRGYREYGGFLPPAWRIIAKLLDLLSLSQFLQRPTASAGMIAEVRELILHTLHTFDRKEEMYGTDS</sequence>
<dbReference type="RefSeq" id="WP_170142274.1">
    <property type="nucleotide sequence ID" value="NZ_BIFX01000001.1"/>
</dbReference>
<evidence type="ECO:0000259" key="1">
    <source>
        <dbReference type="Pfam" id="PF01636"/>
    </source>
</evidence>
<dbReference type="SUPFAM" id="SSF56112">
    <property type="entry name" value="Protein kinase-like (PK-like)"/>
    <property type="match status" value="1"/>
</dbReference>
<dbReference type="PANTHER" id="PTHR21310">
    <property type="entry name" value="AMINOGLYCOSIDE PHOSPHOTRANSFERASE-RELATED-RELATED"/>
    <property type="match status" value="1"/>
</dbReference>
<dbReference type="InterPro" id="IPR051678">
    <property type="entry name" value="AGP_Transferase"/>
</dbReference>
<accession>A0A326UGN2</accession>
<evidence type="ECO:0000313" key="2">
    <source>
        <dbReference type="EMBL" id="PZW36120.1"/>
    </source>
</evidence>
<dbReference type="Gene3D" id="3.90.1200.10">
    <property type="match status" value="1"/>
</dbReference>
<dbReference type="AlphaFoldDB" id="A0A326UGN2"/>
<dbReference type="InterPro" id="IPR002575">
    <property type="entry name" value="Aminoglycoside_PTrfase"/>
</dbReference>
<dbReference type="Proteomes" id="UP000248806">
    <property type="component" value="Unassembled WGS sequence"/>
</dbReference>
<dbReference type="EMBL" id="QKUF01000001">
    <property type="protein sequence ID" value="PZW36120.1"/>
    <property type="molecule type" value="Genomic_DNA"/>
</dbReference>
<feature type="domain" description="Aminoglycoside phosphotransferase" evidence="1">
    <location>
        <begin position="35"/>
        <end position="280"/>
    </location>
</feature>
<comment type="caution">
    <text evidence="2">The sequence shown here is derived from an EMBL/GenBank/DDBJ whole genome shotgun (WGS) entry which is preliminary data.</text>
</comment>
<reference evidence="2 3" key="1">
    <citation type="submission" date="2018-06" db="EMBL/GenBank/DDBJ databases">
        <title>Genomic Encyclopedia of Archaeal and Bacterial Type Strains, Phase II (KMG-II): from individual species to whole genera.</title>
        <authorList>
            <person name="Goeker M."/>
        </authorList>
    </citation>
    <scope>NUCLEOTIDE SEQUENCE [LARGE SCALE GENOMIC DNA]</scope>
    <source>
        <strain evidence="2 3">ATCC BAA-1881</strain>
    </source>
</reference>
<name>A0A326UGN2_THEHA</name>
<dbReference type="InterPro" id="IPR011009">
    <property type="entry name" value="Kinase-like_dom_sf"/>
</dbReference>
<organism evidence="2 3">
    <name type="scientific">Thermosporothrix hazakensis</name>
    <dbReference type="NCBI Taxonomy" id="644383"/>
    <lineage>
        <taxon>Bacteria</taxon>
        <taxon>Bacillati</taxon>
        <taxon>Chloroflexota</taxon>
        <taxon>Ktedonobacteria</taxon>
        <taxon>Ktedonobacterales</taxon>
        <taxon>Thermosporotrichaceae</taxon>
        <taxon>Thermosporothrix</taxon>
    </lineage>
</organism>
<gene>
    <name evidence="2" type="ORF">EI42_00290</name>
</gene>
<protein>
    <submittedName>
        <fullName evidence="2">Phosphotransferase family enzyme</fullName>
    </submittedName>
</protein>
<dbReference type="Pfam" id="PF01636">
    <property type="entry name" value="APH"/>
    <property type="match status" value="1"/>
</dbReference>